<feature type="domain" description="Response regulatory" evidence="5">
    <location>
        <begin position="3"/>
        <end position="119"/>
    </location>
</feature>
<keyword evidence="2" id="KW-0067">ATP-binding</keyword>
<dbReference type="PROSITE" id="PS00676">
    <property type="entry name" value="SIGMA54_INTERACT_2"/>
    <property type="match status" value="1"/>
</dbReference>
<dbReference type="SUPFAM" id="SSF52540">
    <property type="entry name" value="P-loop containing nucleoside triphosphate hydrolases"/>
    <property type="match status" value="1"/>
</dbReference>
<dbReference type="Pfam" id="PF00072">
    <property type="entry name" value="Response_reg"/>
    <property type="match status" value="1"/>
</dbReference>
<dbReference type="Pfam" id="PF25601">
    <property type="entry name" value="AAA_lid_14"/>
    <property type="match status" value="1"/>
</dbReference>
<gene>
    <name evidence="6" type="ORF">ACFSJT_17130</name>
</gene>
<dbReference type="PROSITE" id="PS50110">
    <property type="entry name" value="RESPONSE_REGULATORY"/>
    <property type="match status" value="1"/>
</dbReference>
<dbReference type="SMART" id="SM00382">
    <property type="entry name" value="AAA"/>
    <property type="match status" value="1"/>
</dbReference>
<dbReference type="RefSeq" id="WP_378321565.1">
    <property type="nucleotide sequence ID" value="NZ_JBHUHY010000017.1"/>
</dbReference>
<name>A0ABW5B0K0_9FLAO</name>
<dbReference type="CDD" id="cd00009">
    <property type="entry name" value="AAA"/>
    <property type="match status" value="1"/>
</dbReference>
<evidence type="ECO:0000256" key="3">
    <source>
        <dbReference type="PROSITE-ProRule" id="PRU00169"/>
    </source>
</evidence>
<dbReference type="Gene3D" id="3.40.50.2300">
    <property type="match status" value="1"/>
</dbReference>
<reference evidence="7" key="1">
    <citation type="journal article" date="2019" name="Int. J. Syst. Evol. Microbiol.">
        <title>The Global Catalogue of Microorganisms (GCM) 10K type strain sequencing project: providing services to taxonomists for standard genome sequencing and annotation.</title>
        <authorList>
            <consortium name="The Broad Institute Genomics Platform"/>
            <consortium name="The Broad Institute Genome Sequencing Center for Infectious Disease"/>
            <person name="Wu L."/>
            <person name="Ma J."/>
        </authorList>
    </citation>
    <scope>NUCLEOTIDE SEQUENCE [LARGE SCALE GENOMIC DNA]</scope>
    <source>
        <strain evidence="7">DT92</strain>
    </source>
</reference>
<dbReference type="InterPro" id="IPR002078">
    <property type="entry name" value="Sigma_54_int"/>
</dbReference>
<sequence>MAKILVIEDEAAIRRVLVKILSEENDKYEVSEAEDGLSGIEKIKADEFDLILCDIKMPKMDGVEVLEAVKKIKPEIPIVMISGHGDLDTAVNTMRLGAFDYISKPPDLNRLLNTVRNALDRKELVVENKMLKKKVSKNYDMIGESKAISDIKNIIEKVAATDARVLITGPNGTGKELVAHWIHQKSDRSSGPMIEVNCAAIPGELIESELFGHVKGAFTSANKDRAGKFEAANGGTIFLDEIGDMSLSAQAKVLRALQENKIQRVGSDKDIKVNVRVLAATNKDLKKEISENRFREDLYHRLAVILIKVPALNERREDIPLLIDYFTKKISEEQGSPIKTFSPKAIKQLQQYDWTGNIRELRNVVERLIILGGKEVSEEDVKLFAAK</sequence>
<dbReference type="SMART" id="SM00448">
    <property type="entry name" value="REC"/>
    <property type="match status" value="1"/>
</dbReference>
<proteinExistence type="predicted"/>
<evidence type="ECO:0000256" key="1">
    <source>
        <dbReference type="ARBA" id="ARBA00022741"/>
    </source>
</evidence>
<dbReference type="EMBL" id="JBHUHY010000017">
    <property type="protein sequence ID" value="MFD2188533.1"/>
    <property type="molecule type" value="Genomic_DNA"/>
</dbReference>
<dbReference type="InterPro" id="IPR025943">
    <property type="entry name" value="Sigma_54_int_dom_ATP-bd_2"/>
</dbReference>
<protein>
    <submittedName>
        <fullName evidence="6">Sigma-54-dependent transcriptional regulator</fullName>
    </submittedName>
</protein>
<dbReference type="Gene3D" id="3.40.50.300">
    <property type="entry name" value="P-loop containing nucleotide triphosphate hydrolases"/>
    <property type="match status" value="1"/>
</dbReference>
<dbReference type="SUPFAM" id="SSF52172">
    <property type="entry name" value="CheY-like"/>
    <property type="match status" value="1"/>
</dbReference>
<dbReference type="InterPro" id="IPR011006">
    <property type="entry name" value="CheY-like_superfamily"/>
</dbReference>
<evidence type="ECO:0000256" key="2">
    <source>
        <dbReference type="ARBA" id="ARBA00022840"/>
    </source>
</evidence>
<keyword evidence="1" id="KW-0547">Nucleotide-binding</keyword>
<accession>A0ABW5B0K0</accession>
<dbReference type="InterPro" id="IPR027417">
    <property type="entry name" value="P-loop_NTPase"/>
</dbReference>
<dbReference type="PANTHER" id="PTHR32071">
    <property type="entry name" value="TRANSCRIPTIONAL REGULATORY PROTEIN"/>
    <property type="match status" value="1"/>
</dbReference>
<feature type="domain" description="Sigma-54 factor interaction" evidence="4">
    <location>
        <begin position="141"/>
        <end position="370"/>
    </location>
</feature>
<keyword evidence="7" id="KW-1185">Reference proteome</keyword>
<organism evidence="6 7">
    <name type="scientific">Aquimarina celericrescens</name>
    <dbReference type="NCBI Taxonomy" id="1964542"/>
    <lineage>
        <taxon>Bacteria</taxon>
        <taxon>Pseudomonadati</taxon>
        <taxon>Bacteroidota</taxon>
        <taxon>Flavobacteriia</taxon>
        <taxon>Flavobacteriales</taxon>
        <taxon>Flavobacteriaceae</taxon>
        <taxon>Aquimarina</taxon>
    </lineage>
</organism>
<evidence type="ECO:0000259" key="4">
    <source>
        <dbReference type="PROSITE" id="PS50045"/>
    </source>
</evidence>
<dbReference type="InterPro" id="IPR058031">
    <property type="entry name" value="AAA_lid_NorR"/>
</dbReference>
<evidence type="ECO:0000313" key="7">
    <source>
        <dbReference type="Proteomes" id="UP001597344"/>
    </source>
</evidence>
<dbReference type="PROSITE" id="PS50045">
    <property type="entry name" value="SIGMA54_INTERACT_4"/>
    <property type="match status" value="1"/>
</dbReference>
<dbReference type="InterPro" id="IPR001789">
    <property type="entry name" value="Sig_transdc_resp-reg_receiver"/>
</dbReference>
<feature type="modified residue" description="4-aspartylphosphate" evidence="3">
    <location>
        <position position="54"/>
    </location>
</feature>
<comment type="caution">
    <text evidence="6">The sequence shown here is derived from an EMBL/GenBank/DDBJ whole genome shotgun (WGS) entry which is preliminary data.</text>
</comment>
<dbReference type="InterPro" id="IPR003593">
    <property type="entry name" value="AAA+_ATPase"/>
</dbReference>
<keyword evidence="3" id="KW-0597">Phosphoprotein</keyword>
<dbReference type="Pfam" id="PF00158">
    <property type="entry name" value="Sigma54_activat"/>
    <property type="match status" value="1"/>
</dbReference>
<dbReference type="Gene3D" id="1.10.8.60">
    <property type="match status" value="1"/>
</dbReference>
<evidence type="ECO:0000313" key="6">
    <source>
        <dbReference type="EMBL" id="MFD2188533.1"/>
    </source>
</evidence>
<dbReference type="Proteomes" id="UP001597344">
    <property type="component" value="Unassembled WGS sequence"/>
</dbReference>
<evidence type="ECO:0000259" key="5">
    <source>
        <dbReference type="PROSITE" id="PS50110"/>
    </source>
</evidence>